<dbReference type="InterPro" id="IPR026870">
    <property type="entry name" value="Zinc_ribbon_dom"/>
</dbReference>
<dbReference type="InterPro" id="IPR036013">
    <property type="entry name" value="Band_7/SPFH_dom_sf"/>
</dbReference>
<dbReference type="RefSeq" id="WP_348263148.1">
    <property type="nucleotide sequence ID" value="NZ_CP121196.1"/>
</dbReference>
<sequence>MTLKQFLAKQFIDVIQWNEPEDGMLAYRYPMEDMEIQNGGQLTVRESQLALFVNEGKVADVFGPGLHTLTTRNLPVLTDLMNWDKEFESPFKSDVYFFSTRLQINQKWGTATPITIRDKEFGAVRLRGYGIYSYRISDPRTFFTQISGTRDTFYASQLDGQLHNTIVARMTDIFANSDVAYLDMAAKQATLGAKIAEEMKPTFAALGLELTQFVVESISMPDDLQEIIDQRIGVGMAGDIGRYTQFEAAQALELAAANTGGTAGMGVGIGAGAAMAQAMMNPIKPIATASASPSAGTVRYCMECGKAIPEGAKYCPGCGRAQ</sequence>
<dbReference type="PANTHER" id="PTHR37826">
    <property type="entry name" value="FLOTILLIN BAND_7_5 DOMAIN PROTEIN"/>
    <property type="match status" value="1"/>
</dbReference>
<accession>A0AAU7DKT3</accession>
<dbReference type="Pfam" id="PF13421">
    <property type="entry name" value="Band_7_1"/>
    <property type="match status" value="1"/>
</dbReference>
<evidence type="ECO:0000313" key="3">
    <source>
        <dbReference type="EMBL" id="XBH17922.1"/>
    </source>
</evidence>
<evidence type="ECO:0000259" key="2">
    <source>
        <dbReference type="Pfam" id="PF13421"/>
    </source>
</evidence>
<gene>
    <name evidence="3" type="ORF">P8935_01000</name>
</gene>
<reference evidence="3" key="1">
    <citation type="submission" date="2023-03" db="EMBL/GenBank/DDBJ databases">
        <title>Edaphobacter sp.</title>
        <authorList>
            <person name="Huber K.J."/>
            <person name="Papendorf J."/>
            <person name="Pilke C."/>
            <person name="Bunk B."/>
            <person name="Sproeer C."/>
            <person name="Pester M."/>
        </authorList>
    </citation>
    <scope>NUCLEOTIDE SEQUENCE</scope>
    <source>
        <strain evidence="3">DSM 110680</strain>
    </source>
</reference>
<dbReference type="InterPro" id="IPR033880">
    <property type="entry name" value="SPFH_YdjI"/>
</dbReference>
<proteinExistence type="predicted"/>
<protein>
    <submittedName>
        <fullName evidence="3">SPFH domain-containing protein</fullName>
    </submittedName>
</protein>
<dbReference type="EMBL" id="CP121196">
    <property type="protein sequence ID" value="XBH17922.1"/>
    <property type="molecule type" value="Genomic_DNA"/>
</dbReference>
<organism evidence="3">
    <name type="scientific">Telmatobacter sp. DSM 110680</name>
    <dbReference type="NCBI Taxonomy" id="3036704"/>
    <lineage>
        <taxon>Bacteria</taxon>
        <taxon>Pseudomonadati</taxon>
        <taxon>Acidobacteriota</taxon>
        <taxon>Terriglobia</taxon>
        <taxon>Terriglobales</taxon>
        <taxon>Acidobacteriaceae</taxon>
        <taxon>Telmatobacter</taxon>
    </lineage>
</organism>
<dbReference type="Pfam" id="PF13240">
    <property type="entry name" value="Zn_Ribbon_1"/>
    <property type="match status" value="1"/>
</dbReference>
<dbReference type="CDD" id="cd03408">
    <property type="entry name" value="SPFH_like_u1"/>
    <property type="match status" value="1"/>
</dbReference>
<feature type="domain" description="SPFH" evidence="2">
    <location>
        <begin position="27"/>
        <end position="232"/>
    </location>
</feature>
<feature type="domain" description="Zinc-ribbon" evidence="1">
    <location>
        <begin position="300"/>
        <end position="320"/>
    </location>
</feature>
<dbReference type="AlphaFoldDB" id="A0AAU7DKT3"/>
<evidence type="ECO:0000259" key="1">
    <source>
        <dbReference type="Pfam" id="PF13240"/>
    </source>
</evidence>
<dbReference type="PANTHER" id="PTHR37826:SF2">
    <property type="entry name" value="ZINC-RIBBON DOMAIN-CONTAINING PROTEIN"/>
    <property type="match status" value="1"/>
</dbReference>
<name>A0AAU7DKT3_9BACT</name>
<dbReference type="Gene3D" id="3.30.479.30">
    <property type="entry name" value="Band 7 domain"/>
    <property type="match status" value="1"/>
</dbReference>
<dbReference type="SUPFAM" id="SSF117892">
    <property type="entry name" value="Band 7/SPFH domain"/>
    <property type="match status" value="1"/>
</dbReference>